<dbReference type="PANTHER" id="PTHR46673">
    <property type="entry name" value="4F2 CELL-SURFACE ANTIGEN HEAVY CHAIN"/>
    <property type="match status" value="1"/>
</dbReference>
<feature type="transmembrane region" description="Helical" evidence="2">
    <location>
        <begin position="49"/>
        <end position="70"/>
    </location>
</feature>
<dbReference type="InterPro" id="IPR013780">
    <property type="entry name" value="Glyco_hydro_b"/>
</dbReference>
<dbReference type="GO" id="GO:0016324">
    <property type="term" value="C:apical plasma membrane"/>
    <property type="evidence" value="ECO:0007669"/>
    <property type="project" value="TreeGrafter"/>
</dbReference>
<evidence type="ECO:0000259" key="3">
    <source>
        <dbReference type="SMART" id="SM00642"/>
    </source>
</evidence>
<keyword evidence="2" id="KW-0812">Transmembrane</keyword>
<dbReference type="Proteomes" id="UP001474421">
    <property type="component" value="Unassembled WGS sequence"/>
</dbReference>
<comment type="caution">
    <text evidence="4">The sequence shown here is derived from an EMBL/GenBank/DDBJ whole genome shotgun (WGS) entry which is preliminary data.</text>
</comment>
<feature type="compositionally biased region" description="Basic and acidic residues" evidence="1">
    <location>
        <begin position="554"/>
        <end position="566"/>
    </location>
</feature>
<proteinExistence type="predicted"/>
<dbReference type="GO" id="GO:0015823">
    <property type="term" value="P:phenylalanine transport"/>
    <property type="evidence" value="ECO:0007669"/>
    <property type="project" value="TreeGrafter"/>
</dbReference>
<name>A0AAW1AW96_CROAD</name>
<accession>A0AAW1AW96</accession>
<dbReference type="Pfam" id="PF00128">
    <property type="entry name" value="Alpha-amylase"/>
    <property type="match status" value="1"/>
</dbReference>
<dbReference type="Gene3D" id="2.60.40.1180">
    <property type="entry name" value="Golgi alpha-mannosidase II"/>
    <property type="match status" value="1"/>
</dbReference>
<dbReference type="InterPro" id="IPR042280">
    <property type="entry name" value="SLC3A2"/>
</dbReference>
<protein>
    <submittedName>
        <fullName evidence="4">4F2 cell-surface antigen heavy chain-like</fullName>
    </submittedName>
</protein>
<dbReference type="SUPFAM" id="SSF51445">
    <property type="entry name" value="(Trans)glycosidases"/>
    <property type="match status" value="1"/>
</dbReference>
<dbReference type="GO" id="GO:0005975">
    <property type="term" value="P:carbohydrate metabolic process"/>
    <property type="evidence" value="ECO:0007669"/>
    <property type="project" value="InterPro"/>
</dbReference>
<feature type="domain" description="Glycosyl hydrolase family 13 catalytic" evidence="3">
    <location>
        <begin position="89"/>
        <end position="356"/>
    </location>
</feature>
<feature type="compositionally biased region" description="Pro residues" evidence="1">
    <location>
        <begin position="633"/>
        <end position="645"/>
    </location>
</feature>
<dbReference type="GO" id="GO:0015173">
    <property type="term" value="F:aromatic amino acid transmembrane transporter activity"/>
    <property type="evidence" value="ECO:0007669"/>
    <property type="project" value="TreeGrafter"/>
</dbReference>
<dbReference type="GO" id="GO:0016323">
    <property type="term" value="C:basolateral plasma membrane"/>
    <property type="evidence" value="ECO:0007669"/>
    <property type="project" value="TreeGrafter"/>
</dbReference>
<dbReference type="GO" id="GO:0015190">
    <property type="term" value="F:L-leucine transmembrane transporter activity"/>
    <property type="evidence" value="ECO:0007669"/>
    <property type="project" value="TreeGrafter"/>
</dbReference>
<dbReference type="GO" id="GO:1903801">
    <property type="term" value="P:L-leucine import across plasma membrane"/>
    <property type="evidence" value="ECO:0007669"/>
    <property type="project" value="TreeGrafter"/>
</dbReference>
<keyword evidence="2" id="KW-1133">Transmembrane helix</keyword>
<dbReference type="GO" id="GO:1904273">
    <property type="term" value="P:L-alanine import across plasma membrane"/>
    <property type="evidence" value="ECO:0007669"/>
    <property type="project" value="TreeGrafter"/>
</dbReference>
<evidence type="ECO:0000256" key="1">
    <source>
        <dbReference type="SAM" id="MobiDB-lite"/>
    </source>
</evidence>
<organism evidence="4 5">
    <name type="scientific">Crotalus adamanteus</name>
    <name type="common">Eastern diamondback rattlesnake</name>
    <dbReference type="NCBI Taxonomy" id="8729"/>
    <lineage>
        <taxon>Eukaryota</taxon>
        <taxon>Metazoa</taxon>
        <taxon>Chordata</taxon>
        <taxon>Craniata</taxon>
        <taxon>Vertebrata</taxon>
        <taxon>Euteleostomi</taxon>
        <taxon>Lepidosauria</taxon>
        <taxon>Squamata</taxon>
        <taxon>Bifurcata</taxon>
        <taxon>Unidentata</taxon>
        <taxon>Episquamata</taxon>
        <taxon>Toxicofera</taxon>
        <taxon>Serpentes</taxon>
        <taxon>Colubroidea</taxon>
        <taxon>Viperidae</taxon>
        <taxon>Crotalinae</taxon>
        <taxon>Crotalus</taxon>
    </lineage>
</organism>
<dbReference type="SMART" id="SM00642">
    <property type="entry name" value="Aamy"/>
    <property type="match status" value="1"/>
</dbReference>
<dbReference type="InterPro" id="IPR017853">
    <property type="entry name" value="GH"/>
</dbReference>
<keyword evidence="2" id="KW-0472">Membrane</keyword>
<feature type="compositionally biased region" description="Basic and acidic residues" evidence="1">
    <location>
        <begin position="610"/>
        <end position="629"/>
    </location>
</feature>
<feature type="region of interest" description="Disordered" evidence="1">
    <location>
        <begin position="453"/>
        <end position="652"/>
    </location>
</feature>
<gene>
    <name evidence="4" type="ORF">NXF25_014763</name>
</gene>
<evidence type="ECO:0000313" key="4">
    <source>
        <dbReference type="EMBL" id="KAK9394235.1"/>
    </source>
</evidence>
<evidence type="ECO:0000313" key="5">
    <source>
        <dbReference type="Proteomes" id="UP001474421"/>
    </source>
</evidence>
<dbReference type="AlphaFoldDB" id="A0AAW1AW96"/>
<dbReference type="EMBL" id="JAOTOJ010000011">
    <property type="protein sequence ID" value="KAK9394235.1"/>
    <property type="molecule type" value="Genomic_DNA"/>
</dbReference>
<dbReference type="InterPro" id="IPR006047">
    <property type="entry name" value="GH13_cat_dom"/>
</dbReference>
<dbReference type="PANTHER" id="PTHR46673:SF2">
    <property type="entry name" value="4F2 CELL-SURFACE ANTIGEN HEAVY CHAIN-LIKE"/>
    <property type="match status" value="1"/>
</dbReference>
<evidence type="ECO:0000256" key="2">
    <source>
        <dbReference type="SAM" id="Phobius"/>
    </source>
</evidence>
<reference evidence="4 5" key="1">
    <citation type="journal article" date="2024" name="Proc. Natl. Acad. Sci. U.S.A.">
        <title>The genetic regulatory architecture and epigenomic basis for age-related changes in rattlesnake venom.</title>
        <authorList>
            <person name="Hogan M.P."/>
            <person name="Holding M.L."/>
            <person name="Nystrom G.S."/>
            <person name="Colston T.J."/>
            <person name="Bartlett D.A."/>
            <person name="Mason A.J."/>
            <person name="Ellsworth S.A."/>
            <person name="Rautsaw R.M."/>
            <person name="Lawrence K.C."/>
            <person name="Strickland J.L."/>
            <person name="He B."/>
            <person name="Fraser P."/>
            <person name="Margres M.J."/>
            <person name="Gilbert D.M."/>
            <person name="Gibbs H.L."/>
            <person name="Parkinson C.L."/>
            <person name="Rokyta D.R."/>
        </authorList>
    </citation>
    <scope>NUCLEOTIDE SEQUENCE [LARGE SCALE GENOMIC DNA]</scope>
    <source>
        <strain evidence="4">DRR0105</strain>
    </source>
</reference>
<sequence length="652" mass="68872">MGKVEDCATLVPSEHLPLLAQAAPNATYLSQQEVAEQGSAAPWPGLRKALISLLGGLFACLLLLAVALLLSLPRPSPPLGWWQKAAFYHLPPSSFPDSDGDGWGDLAGVRQQLDWLVALPIQALVLGPVLEGRGANLSQIVPAYGSLAQLQALARDGRKRGIRILLELPPWEEEGDPTAESNQTAQLFKEALQFWQSKGVHGFLVAKDPAWRLLTVLSAWGTLDDRRQSDPREEGALIVWDRSETCSTSHGMPSRVILTCHLPGTQKNLSAQALLQLAQGSLQLPGTPWPSWAVPRGLSPIGGWEKILGVLLFTLPGVPLVQGGPRSPLLLESELREGEPHRAPLAALYQSLLELHAKSFSLHDTDFTLLPLPSHAEDLVAFLRPGACSSLLVILNLGDQPTQLRLTELSFPGQAKVVLSTHATPQKDANVEVVSLVPQQALLLQAENLSGDSRAGAQLPGHHSCKGGGRGPAVTPAEGGETGATWLPSLPPGPSSCCLTSPQSGEGFRGGSQQLVLPSRPSASPLEGPDAFLDPASGTLLPGSARSASPGWKGGREGESRRRGFGREAGLPLARLGVAPGHGGSSQARPRQATARPEGVCPTSQGCFADSERALREAAHRVGDPRRSEPAPALTPPPGRPPPSTAPRAVPF</sequence>
<keyword evidence="5" id="KW-1185">Reference proteome</keyword>
<dbReference type="GO" id="GO:0015180">
    <property type="term" value="F:L-alanine transmembrane transporter activity"/>
    <property type="evidence" value="ECO:0007669"/>
    <property type="project" value="TreeGrafter"/>
</dbReference>
<dbReference type="Gene3D" id="3.20.20.80">
    <property type="entry name" value="Glycosidases"/>
    <property type="match status" value="1"/>
</dbReference>